<evidence type="ECO:0000313" key="2">
    <source>
        <dbReference type="Proteomes" id="UP000002190"/>
    </source>
</evidence>
<reference evidence="2" key="1">
    <citation type="submission" date="2010-04" db="EMBL/GenBank/DDBJ databases">
        <title>Complete sequence of chromosome 2 of Burkholderia sp. CCGE1002.</title>
        <authorList>
            <consortium name="US DOE Joint Genome Institute"/>
            <person name="Lucas S."/>
            <person name="Copeland A."/>
            <person name="Lapidus A."/>
            <person name="Cheng J.-F."/>
            <person name="Bruce D."/>
            <person name="Goodwin L."/>
            <person name="Pitluck S."/>
            <person name="Chertkov O."/>
            <person name="Detter J.C."/>
            <person name="Han C."/>
            <person name="Tapia R."/>
            <person name="Land M."/>
            <person name="Hauser L."/>
            <person name="Kyrpides N."/>
            <person name="Ovchinnikova G."/>
            <person name="Martinez-Romero E."/>
            <person name="Hernandez M.A.R."/>
            <person name="Tiedje J.M."/>
            <person name="Woyke T."/>
        </authorList>
    </citation>
    <scope>NUCLEOTIDE SEQUENCE [LARGE SCALE GENOMIC DNA]</scope>
    <source>
        <strain evidence="2">CCGE1002</strain>
    </source>
</reference>
<dbReference type="GeneID" id="301095772"/>
<dbReference type="STRING" id="640511.BC1002_4536"/>
<dbReference type="AlphaFoldDB" id="D5WJ65"/>
<organism evidence="1 2">
    <name type="scientific">Paraburkholderia atlantica</name>
    <dbReference type="NCBI Taxonomy" id="2654982"/>
    <lineage>
        <taxon>Bacteria</taxon>
        <taxon>Pseudomonadati</taxon>
        <taxon>Pseudomonadota</taxon>
        <taxon>Betaproteobacteria</taxon>
        <taxon>Burkholderiales</taxon>
        <taxon>Burkholderiaceae</taxon>
        <taxon>Paraburkholderia</taxon>
    </lineage>
</organism>
<name>D5WJ65_PARAM</name>
<dbReference type="EMBL" id="CP002014">
    <property type="protein sequence ID" value="ADG18510.1"/>
    <property type="molecule type" value="Genomic_DNA"/>
</dbReference>
<dbReference type="RefSeq" id="WP_013092308.1">
    <property type="nucleotide sequence ID" value="NC_014118.1"/>
</dbReference>
<proteinExistence type="predicted"/>
<gene>
    <name evidence="1" type="ordered locus">BC1002_4536</name>
</gene>
<dbReference type="KEGG" id="bge:BC1002_4536"/>
<accession>D5WJ65</accession>
<dbReference type="HOGENOM" id="CLU_2536195_0_0_4"/>
<evidence type="ECO:0000313" key="1">
    <source>
        <dbReference type="EMBL" id="ADG18510.1"/>
    </source>
</evidence>
<dbReference type="Proteomes" id="UP000002190">
    <property type="component" value="Chromosome 2"/>
</dbReference>
<reference evidence="1 2" key="2">
    <citation type="journal article" date="2012" name="J. Bacteriol.">
        <title>Genome Sequences of Burkholderia sp. Strains CCGE1002 and H160, Isolated from Legume Nodules in Mexico and Brazil.</title>
        <authorList>
            <person name="Ormeno-Orrillo E."/>
            <person name="Rogel M.A."/>
            <person name="Chueire L.M."/>
            <person name="Tiedje J.M."/>
            <person name="Martinez-Romero E."/>
            <person name="Hungria M."/>
        </authorList>
    </citation>
    <scope>NUCLEOTIDE SEQUENCE [LARGE SCALE GENOMIC DNA]</scope>
    <source>
        <strain evidence="1 2">CCGE1002</strain>
    </source>
</reference>
<sequence>MSARFASMVQTGRKIFATIRLSAQMPPSADTSGKEVAANTEKGLDGWLENKAILGFQGPRPSASSTGVELFNEIIAQRAGAKK</sequence>
<protein>
    <submittedName>
        <fullName evidence="1">Uncharacterized protein</fullName>
    </submittedName>
</protein>